<comment type="subcellular location">
    <subcellularLocation>
        <location evidence="2">Chromosome</location>
    </subcellularLocation>
    <subcellularLocation>
        <location evidence="1">Nucleus</location>
    </subcellularLocation>
</comment>
<keyword evidence="7" id="KW-0067">ATP-binding</keyword>
<name>A0A8S3QG10_MYTED</name>
<evidence type="ECO:0000256" key="12">
    <source>
        <dbReference type="SAM" id="Coils"/>
    </source>
</evidence>
<evidence type="ECO:0000256" key="10">
    <source>
        <dbReference type="ARBA" id="ARBA00023204"/>
    </source>
</evidence>
<evidence type="ECO:0000256" key="9">
    <source>
        <dbReference type="ARBA" id="ARBA00023172"/>
    </source>
</evidence>
<keyword evidence="11" id="KW-0539">Nucleus</keyword>
<dbReference type="Proteomes" id="UP000683360">
    <property type="component" value="Unassembled WGS sequence"/>
</dbReference>
<evidence type="ECO:0000256" key="8">
    <source>
        <dbReference type="ARBA" id="ARBA00023054"/>
    </source>
</evidence>
<keyword evidence="8 12" id="KW-0175">Coiled coil</keyword>
<feature type="coiled-coil region" evidence="12">
    <location>
        <begin position="349"/>
        <end position="518"/>
    </location>
</feature>
<dbReference type="GO" id="GO:0035861">
    <property type="term" value="C:site of double-strand break"/>
    <property type="evidence" value="ECO:0007669"/>
    <property type="project" value="TreeGrafter"/>
</dbReference>
<keyword evidence="15" id="KW-1185">Reference proteome</keyword>
<keyword evidence="9" id="KW-0233">DNA recombination</keyword>
<dbReference type="AlphaFoldDB" id="A0A8S3QG10"/>
<dbReference type="PANTHER" id="PTHR19306:SF6">
    <property type="entry name" value="STRUCTURAL MAINTENANCE OF CHROMOSOMES PROTEIN 6"/>
    <property type="match status" value="1"/>
</dbReference>
<dbReference type="GO" id="GO:0000724">
    <property type="term" value="P:double-strand break repair via homologous recombination"/>
    <property type="evidence" value="ECO:0007669"/>
    <property type="project" value="TreeGrafter"/>
</dbReference>
<evidence type="ECO:0000256" key="13">
    <source>
        <dbReference type="SAM" id="MobiDB-lite"/>
    </source>
</evidence>
<evidence type="ECO:0000256" key="7">
    <source>
        <dbReference type="ARBA" id="ARBA00022840"/>
    </source>
</evidence>
<evidence type="ECO:0000313" key="14">
    <source>
        <dbReference type="EMBL" id="CAG2194181.1"/>
    </source>
</evidence>
<dbReference type="GO" id="GO:0005524">
    <property type="term" value="F:ATP binding"/>
    <property type="evidence" value="ECO:0007669"/>
    <property type="project" value="UniProtKB-KW"/>
</dbReference>
<reference evidence="14" key="1">
    <citation type="submission" date="2021-03" db="EMBL/GenBank/DDBJ databases">
        <authorList>
            <person name="Bekaert M."/>
        </authorList>
    </citation>
    <scope>NUCLEOTIDE SEQUENCE</scope>
</reference>
<comment type="similarity">
    <text evidence="3">Belongs to the SMC family. SMC6 subfamily.</text>
</comment>
<evidence type="ECO:0000256" key="2">
    <source>
        <dbReference type="ARBA" id="ARBA00004286"/>
    </source>
</evidence>
<accession>A0A8S3QG10</accession>
<evidence type="ECO:0000256" key="3">
    <source>
        <dbReference type="ARBA" id="ARBA00006793"/>
    </source>
</evidence>
<evidence type="ECO:0000256" key="5">
    <source>
        <dbReference type="ARBA" id="ARBA00022741"/>
    </source>
</evidence>
<dbReference type="GO" id="GO:0030915">
    <property type="term" value="C:Smc5-Smc6 complex"/>
    <property type="evidence" value="ECO:0007669"/>
    <property type="project" value="TreeGrafter"/>
</dbReference>
<evidence type="ECO:0000256" key="1">
    <source>
        <dbReference type="ARBA" id="ARBA00004123"/>
    </source>
</evidence>
<evidence type="ECO:0000256" key="4">
    <source>
        <dbReference type="ARBA" id="ARBA00022454"/>
    </source>
</evidence>
<gene>
    <name evidence="14" type="ORF">MEDL_9188</name>
</gene>
<sequence length="602" mass="70943">MDRQHHLPHQCLDCFWPTHSHKQRRGRLAQQTKPQGQGCQPSLVCDAESIETKDRKTEDNSDDDDDFNLTQQADFDVQTREADIGIIERISMKNFMCHSRLDVRLGPHVNFVVGRNGSKIISSKREDLNCILDQFNIQVDNPVSILNQDTSRHFLNSKSPHDKYKDDFKRVENTLKKNQREKCALEARIKELQKSQEFQALKSNEARKSKTLQSLHAAKNDKYKRFGAYVPAVLKSIDEHCRKGAFHQRPRGPIGACFHLKDQKWALPVERCLGNLISSFCCNDHHDQKLLDSILDRHCGDRSRPSIITSKFKAFTLSGDQLYCFPSLRHYSCNYDRAKFLTANVEEDILKMEEELHGIRSDLEKNRQKQRNLNTEISRNENEGKKTDTQLMKIHQKIRKFNTEEEVENLKESIQAHEDQKSEKQGRYEDAQIEVDEADSNFKVIEKEMRSKAEGGEPLRDDLGKVQAEIEQAKSHKKHYEMKFKEQEKKIADLKKKIDTYKAEIQRLEKVMIQRQQQYYEFRRFIAMRAKYFFIVLLSNRQYTGKMMFSHPKETLEMSDMINRRISMDMMMHVAQSQKHKQFIFLTPQNMRYYYGHMFIMM</sequence>
<comment type="caution">
    <text evidence="14">The sequence shown here is derived from an EMBL/GenBank/DDBJ whole genome shotgun (WGS) entry which is preliminary data.</text>
</comment>
<proteinExistence type="inferred from homology"/>
<feature type="region of interest" description="Disordered" evidence="13">
    <location>
        <begin position="25"/>
        <end position="44"/>
    </location>
</feature>
<dbReference type="EMBL" id="CAJPWZ010000470">
    <property type="protein sequence ID" value="CAG2194181.1"/>
    <property type="molecule type" value="Genomic_DNA"/>
</dbReference>
<keyword evidence="10" id="KW-0234">DNA repair</keyword>
<protein>
    <submittedName>
        <fullName evidence="14">SMC6</fullName>
    </submittedName>
</protein>
<feature type="compositionally biased region" description="Polar residues" evidence="13">
    <location>
        <begin position="29"/>
        <end position="40"/>
    </location>
</feature>
<evidence type="ECO:0000256" key="11">
    <source>
        <dbReference type="ARBA" id="ARBA00023242"/>
    </source>
</evidence>
<dbReference type="GO" id="GO:0005634">
    <property type="term" value="C:nucleus"/>
    <property type="evidence" value="ECO:0007669"/>
    <property type="project" value="UniProtKB-SubCell"/>
</dbReference>
<keyword evidence="6" id="KW-0227">DNA damage</keyword>
<keyword evidence="5" id="KW-0547">Nucleotide-binding</keyword>
<evidence type="ECO:0000313" key="15">
    <source>
        <dbReference type="Proteomes" id="UP000683360"/>
    </source>
</evidence>
<dbReference type="InterPro" id="IPR027417">
    <property type="entry name" value="P-loop_NTPase"/>
</dbReference>
<dbReference type="Gene3D" id="1.20.5.340">
    <property type="match status" value="1"/>
</dbReference>
<evidence type="ECO:0000256" key="6">
    <source>
        <dbReference type="ARBA" id="ARBA00022763"/>
    </source>
</evidence>
<dbReference type="Gene3D" id="3.40.50.300">
    <property type="entry name" value="P-loop containing nucleotide triphosphate hydrolases"/>
    <property type="match status" value="1"/>
</dbReference>
<dbReference type="PANTHER" id="PTHR19306">
    <property type="entry name" value="STRUCTURAL MAINTENANCE OF CHROMOSOMES 5,6 SMC5, SMC6"/>
    <property type="match status" value="1"/>
</dbReference>
<dbReference type="GO" id="GO:0003697">
    <property type="term" value="F:single-stranded DNA binding"/>
    <property type="evidence" value="ECO:0007669"/>
    <property type="project" value="TreeGrafter"/>
</dbReference>
<dbReference type="GO" id="GO:0003684">
    <property type="term" value="F:damaged DNA binding"/>
    <property type="evidence" value="ECO:0007669"/>
    <property type="project" value="TreeGrafter"/>
</dbReference>
<organism evidence="14 15">
    <name type="scientific">Mytilus edulis</name>
    <name type="common">Blue mussel</name>
    <dbReference type="NCBI Taxonomy" id="6550"/>
    <lineage>
        <taxon>Eukaryota</taxon>
        <taxon>Metazoa</taxon>
        <taxon>Spiralia</taxon>
        <taxon>Lophotrochozoa</taxon>
        <taxon>Mollusca</taxon>
        <taxon>Bivalvia</taxon>
        <taxon>Autobranchia</taxon>
        <taxon>Pteriomorphia</taxon>
        <taxon>Mytilida</taxon>
        <taxon>Mytiloidea</taxon>
        <taxon>Mytilidae</taxon>
        <taxon>Mytilinae</taxon>
        <taxon>Mytilus</taxon>
    </lineage>
</organism>
<dbReference type="OrthoDB" id="10072614at2759"/>
<keyword evidence="4" id="KW-0158">Chromosome</keyword>